<gene>
    <name evidence="2" type="ORF">CCAE0312_LOCUS3028</name>
</gene>
<protein>
    <submittedName>
        <fullName evidence="2">Uncharacterized protein</fullName>
    </submittedName>
</protein>
<organism evidence="2">
    <name type="scientific">Compsopogon caeruleus</name>
    <dbReference type="NCBI Taxonomy" id="31354"/>
    <lineage>
        <taxon>Eukaryota</taxon>
        <taxon>Rhodophyta</taxon>
        <taxon>Compsopogonophyceae</taxon>
        <taxon>Compsopogonales</taxon>
        <taxon>Compsopogonaceae</taxon>
        <taxon>Compsopogon</taxon>
    </lineage>
</organism>
<sequence>MTADTSARQNGHSASKDQPRIFEEAKVNFFTGSRQTRIHILRQNEISTVNSFWRVFFDNVYQRISMESERRRIQSPVPRNSHLQEEKNKVIIKLCFPIYNPHMRRGCLN</sequence>
<name>A0A7S1TAV2_9RHOD</name>
<feature type="compositionally biased region" description="Polar residues" evidence="1">
    <location>
        <begin position="1"/>
        <end position="13"/>
    </location>
</feature>
<proteinExistence type="predicted"/>
<dbReference type="EMBL" id="HBGH01005638">
    <property type="protein sequence ID" value="CAD9230974.1"/>
    <property type="molecule type" value="Transcribed_RNA"/>
</dbReference>
<accession>A0A7S1TAV2</accession>
<evidence type="ECO:0000313" key="2">
    <source>
        <dbReference type="EMBL" id="CAD9230974.1"/>
    </source>
</evidence>
<dbReference type="AlphaFoldDB" id="A0A7S1TAV2"/>
<reference evidence="2" key="1">
    <citation type="submission" date="2021-01" db="EMBL/GenBank/DDBJ databases">
        <authorList>
            <person name="Corre E."/>
            <person name="Pelletier E."/>
            <person name="Niang G."/>
            <person name="Scheremetjew M."/>
            <person name="Finn R."/>
            <person name="Kale V."/>
            <person name="Holt S."/>
            <person name="Cochrane G."/>
            <person name="Meng A."/>
            <person name="Brown T."/>
            <person name="Cohen L."/>
        </authorList>
    </citation>
    <scope>NUCLEOTIDE SEQUENCE</scope>
    <source>
        <strain evidence="2">SAG 36.94</strain>
    </source>
</reference>
<feature type="region of interest" description="Disordered" evidence="1">
    <location>
        <begin position="1"/>
        <end position="20"/>
    </location>
</feature>
<evidence type="ECO:0000256" key="1">
    <source>
        <dbReference type="SAM" id="MobiDB-lite"/>
    </source>
</evidence>